<comment type="similarity">
    <text evidence="1">Belongs to the DprA/Smf family.</text>
</comment>
<dbReference type="Pfam" id="PF17782">
    <property type="entry name" value="WHD_DprA"/>
    <property type="match status" value="1"/>
</dbReference>
<dbReference type="Pfam" id="PF02481">
    <property type="entry name" value="DNA_processg_A"/>
    <property type="match status" value="1"/>
</dbReference>
<dbReference type="OrthoDB" id="9785707at2"/>
<reference evidence="4 5" key="1">
    <citation type="submission" date="2019-07" db="EMBL/GenBank/DDBJ databases">
        <title>Whole genome shotgun sequence of Aneurinibacillus danicus NBRC 102444.</title>
        <authorList>
            <person name="Hosoyama A."/>
            <person name="Uohara A."/>
            <person name="Ohji S."/>
            <person name="Ichikawa N."/>
        </authorList>
    </citation>
    <scope>NUCLEOTIDE SEQUENCE [LARGE SCALE GENOMIC DNA]</scope>
    <source>
        <strain evidence="4 5">NBRC 102444</strain>
    </source>
</reference>
<organism evidence="4 5">
    <name type="scientific">Aneurinibacillus danicus</name>
    <dbReference type="NCBI Taxonomy" id="267746"/>
    <lineage>
        <taxon>Bacteria</taxon>
        <taxon>Bacillati</taxon>
        <taxon>Bacillota</taxon>
        <taxon>Bacilli</taxon>
        <taxon>Bacillales</taxon>
        <taxon>Paenibacillaceae</taxon>
        <taxon>Aneurinibacillus group</taxon>
        <taxon>Aneurinibacillus</taxon>
    </lineage>
</organism>
<keyword evidence="5" id="KW-1185">Reference proteome</keyword>
<evidence type="ECO:0000313" key="5">
    <source>
        <dbReference type="Proteomes" id="UP000321157"/>
    </source>
</evidence>
<evidence type="ECO:0000259" key="2">
    <source>
        <dbReference type="Pfam" id="PF02481"/>
    </source>
</evidence>
<dbReference type="InterPro" id="IPR041614">
    <property type="entry name" value="DprA_WH"/>
</dbReference>
<comment type="caution">
    <text evidence="4">The sequence shown here is derived from an EMBL/GenBank/DDBJ whole genome shotgun (WGS) entry which is preliminary data.</text>
</comment>
<feature type="domain" description="Smf/DprA SLOG" evidence="2">
    <location>
        <begin position="80"/>
        <end position="287"/>
    </location>
</feature>
<dbReference type="Proteomes" id="UP000321157">
    <property type="component" value="Unassembled WGS sequence"/>
</dbReference>
<dbReference type="PANTHER" id="PTHR43022:SF1">
    <property type="entry name" value="PROTEIN SMF"/>
    <property type="match status" value="1"/>
</dbReference>
<name>A0A511V595_9BACL</name>
<dbReference type="InterPro" id="IPR003488">
    <property type="entry name" value="DprA"/>
</dbReference>
<evidence type="ECO:0000313" key="4">
    <source>
        <dbReference type="EMBL" id="GEN34117.1"/>
    </source>
</evidence>
<dbReference type="EMBL" id="BJXX01000065">
    <property type="protein sequence ID" value="GEN34117.1"/>
    <property type="molecule type" value="Genomic_DNA"/>
</dbReference>
<dbReference type="InterPro" id="IPR057666">
    <property type="entry name" value="DrpA_SLOG"/>
</dbReference>
<dbReference type="GO" id="GO:0009294">
    <property type="term" value="P:DNA-mediated transformation"/>
    <property type="evidence" value="ECO:0007669"/>
    <property type="project" value="InterPro"/>
</dbReference>
<evidence type="ECO:0000259" key="3">
    <source>
        <dbReference type="Pfam" id="PF17782"/>
    </source>
</evidence>
<dbReference type="SUPFAM" id="SSF102405">
    <property type="entry name" value="MCP/YpsA-like"/>
    <property type="match status" value="1"/>
</dbReference>
<dbReference type="Gene3D" id="3.40.50.450">
    <property type="match status" value="1"/>
</dbReference>
<dbReference type="PANTHER" id="PTHR43022">
    <property type="entry name" value="PROTEIN SMF"/>
    <property type="match status" value="1"/>
</dbReference>
<gene>
    <name evidence="4" type="primary">dprA</name>
    <name evidence="4" type="ORF">ADA01nite_15770</name>
</gene>
<protein>
    <submittedName>
        <fullName evidence="4">DNA polymerase</fullName>
    </submittedName>
</protein>
<dbReference type="AlphaFoldDB" id="A0A511V595"/>
<sequence length="371" mass="40612">MEKREYMLLALSHINRVGRTVLRAARKLDEAVDFSRCSVQDIQKMLAVSPKVAEKIRMEFSLRDAVSRVQRWQAEGIGLLTQCSSEYPALLREIPDPPEVLYIIGNKTLLHQPSFAIIGTRKPTAYGKTVARQMARELAERGVTIVSGMARGIDGEAHRGALAGGGSTIAVLGCGVNIVYPPENRALAMEIRQKGLIVSEYPPGMEPQRGFFPERNRIISGLSQGVLVVEAASRSGSLITADLAIDQGRDVFAIPGSIHSPKSAGSHWLIQQGAKLTQTIQDILNEYPMLVSGVNKSVACTDDHGLLSLTPEEEIVLAAVGWEAVSYEEILCRTSFSSSYLHYLLLSLQVKQQVIQLPGPAFVRIKNRNDV</sequence>
<evidence type="ECO:0000256" key="1">
    <source>
        <dbReference type="ARBA" id="ARBA00006525"/>
    </source>
</evidence>
<proteinExistence type="inferred from homology"/>
<dbReference type="RefSeq" id="WP_146809403.1">
    <property type="nucleotide sequence ID" value="NZ_BJXX01000065.1"/>
</dbReference>
<dbReference type="NCBIfam" id="TIGR00732">
    <property type="entry name" value="dprA"/>
    <property type="match status" value="1"/>
</dbReference>
<feature type="domain" description="DprA winged helix" evidence="3">
    <location>
        <begin position="308"/>
        <end position="359"/>
    </location>
</feature>
<accession>A0A511V595</accession>